<keyword evidence="1" id="KW-1133">Transmembrane helix</keyword>
<proteinExistence type="predicted"/>
<evidence type="ECO:0000313" key="3">
    <source>
        <dbReference type="Proteomes" id="UP000593562"/>
    </source>
</evidence>
<keyword evidence="1" id="KW-0472">Membrane</keyword>
<reference evidence="2 3" key="1">
    <citation type="journal article" date="2020" name="Nat. Commun.">
        <title>Genome of Tripterygium wilfordii and identification of cytochrome P450 involved in triptolide biosynthesis.</title>
        <authorList>
            <person name="Tu L."/>
            <person name="Su P."/>
            <person name="Zhang Z."/>
            <person name="Gao L."/>
            <person name="Wang J."/>
            <person name="Hu T."/>
            <person name="Zhou J."/>
            <person name="Zhang Y."/>
            <person name="Zhao Y."/>
            <person name="Liu Y."/>
            <person name="Song Y."/>
            <person name="Tong Y."/>
            <person name="Lu Y."/>
            <person name="Yang J."/>
            <person name="Xu C."/>
            <person name="Jia M."/>
            <person name="Peters R.J."/>
            <person name="Huang L."/>
            <person name="Gao W."/>
        </authorList>
    </citation>
    <scope>NUCLEOTIDE SEQUENCE [LARGE SCALE GENOMIC DNA]</scope>
    <source>
        <strain evidence="3">cv. XIE 37</strain>
        <tissue evidence="2">Leaf</tissue>
    </source>
</reference>
<feature type="transmembrane region" description="Helical" evidence="1">
    <location>
        <begin position="23"/>
        <end position="44"/>
    </location>
</feature>
<comment type="caution">
    <text evidence="2">The sequence shown here is derived from an EMBL/GenBank/DDBJ whole genome shotgun (WGS) entry which is preliminary data.</text>
</comment>
<accession>A0A7J7DLC0</accession>
<keyword evidence="1" id="KW-0812">Transmembrane</keyword>
<protein>
    <submittedName>
        <fullName evidence="2">Uncharacterized protein</fullName>
    </submittedName>
</protein>
<gene>
    <name evidence="2" type="ORF">HS088_TW06G01341</name>
</gene>
<organism evidence="2 3">
    <name type="scientific">Tripterygium wilfordii</name>
    <name type="common">Thunder God vine</name>
    <dbReference type="NCBI Taxonomy" id="458696"/>
    <lineage>
        <taxon>Eukaryota</taxon>
        <taxon>Viridiplantae</taxon>
        <taxon>Streptophyta</taxon>
        <taxon>Embryophyta</taxon>
        <taxon>Tracheophyta</taxon>
        <taxon>Spermatophyta</taxon>
        <taxon>Magnoliopsida</taxon>
        <taxon>eudicotyledons</taxon>
        <taxon>Gunneridae</taxon>
        <taxon>Pentapetalae</taxon>
        <taxon>rosids</taxon>
        <taxon>fabids</taxon>
        <taxon>Celastrales</taxon>
        <taxon>Celastraceae</taxon>
        <taxon>Tripterygium</taxon>
    </lineage>
</organism>
<dbReference type="InParanoid" id="A0A7J7DLC0"/>
<dbReference type="AlphaFoldDB" id="A0A7J7DLC0"/>
<dbReference type="Proteomes" id="UP000593562">
    <property type="component" value="Unassembled WGS sequence"/>
</dbReference>
<sequence length="128" mass="14340">MDSVSLKIGDGTVRFKRATVCSLAVNILMLFSVITTNLFALYAFTYALKHHQNHPLVHTHKNMSLISEHISLILREIDSSQRKLAKIEKELLGYDTIDVSGPNMATRNLEGNVLLALIWLMGMRLGGF</sequence>
<evidence type="ECO:0000256" key="1">
    <source>
        <dbReference type="SAM" id="Phobius"/>
    </source>
</evidence>
<name>A0A7J7DLC0_TRIWF</name>
<keyword evidence="3" id="KW-1185">Reference proteome</keyword>
<dbReference type="EMBL" id="JAAARO010000006">
    <property type="protein sequence ID" value="KAF5747160.1"/>
    <property type="molecule type" value="Genomic_DNA"/>
</dbReference>
<evidence type="ECO:0000313" key="2">
    <source>
        <dbReference type="EMBL" id="KAF5747160.1"/>
    </source>
</evidence>